<accession>A0A6T0BDY2</accession>
<gene>
    <name evidence="1" type="ORF">PCAR00345_LOCUS30907</name>
    <name evidence="2" type="ORF">PCAR00345_LOCUS30911</name>
    <name evidence="3" type="ORF">PCAR00345_LOCUS30913</name>
    <name evidence="4" type="ORF">PCAR00345_LOCUS30917</name>
</gene>
<evidence type="ECO:0000313" key="3">
    <source>
        <dbReference type="EMBL" id="CAE0778274.1"/>
    </source>
</evidence>
<reference evidence="2" key="1">
    <citation type="submission" date="2021-01" db="EMBL/GenBank/DDBJ databases">
        <authorList>
            <person name="Corre E."/>
            <person name="Pelletier E."/>
            <person name="Niang G."/>
            <person name="Scheremetjew M."/>
            <person name="Finn R."/>
            <person name="Kale V."/>
            <person name="Holt S."/>
            <person name="Cochrane G."/>
            <person name="Meng A."/>
            <person name="Brown T."/>
            <person name="Cohen L."/>
        </authorList>
    </citation>
    <scope>NUCLEOTIDE SEQUENCE</scope>
    <source>
        <strain evidence="2">CCMP645</strain>
    </source>
</reference>
<dbReference type="AlphaFoldDB" id="A0A6T0BDY2"/>
<protein>
    <submittedName>
        <fullName evidence="2">Uncharacterized protein</fullName>
    </submittedName>
</protein>
<dbReference type="EMBL" id="HBIZ01048317">
    <property type="protein sequence ID" value="CAE0778278.1"/>
    <property type="molecule type" value="Transcribed_RNA"/>
</dbReference>
<proteinExistence type="predicted"/>
<sequence length="455" mass="50311">MKRSISMLDYEEGRFRRKVDAALSELRKTLSAARHPVYAPNEPHVYDDKFGLANFVNNTSLAAQLNCLEALGLDEQKVRQCVQWVHSGGKHVTLGFYASEQCEYLRECTREVQSKTKHVSENTLFGKSESKSVTRITEHFWKYTAEYKILVFHGDAPAEGSSLALQQRAGSCEIMTSTAVSPRPASTTAPPKFAALTWFFKQISTSLQLSFAIDRTAEACHTPRRNEQVESALSHGYELHAWAAALCAHLSNVVFPNWQPTSTSGADGGKGHALDLAALRRTDIFVPVLPILETGAEDSPQAEGSQIVTIASSLEAPKSSPVLGLGDIQNFLRLQRATLDRRVAAIASAFPPPSSASLISAAEASLVVLATHLQEILQQLHDSVDCIEQMLRKQLVTAVGRELSPRDFSKYMEYHNQKLFRPAYKPQPFCFAVRRPDHYPEGTVSIEAEVRPSLC</sequence>
<evidence type="ECO:0000313" key="4">
    <source>
        <dbReference type="EMBL" id="CAE0778278.1"/>
    </source>
</evidence>
<name>A0A6T0BDY2_CHRCT</name>
<evidence type="ECO:0000313" key="2">
    <source>
        <dbReference type="EMBL" id="CAE0778272.1"/>
    </source>
</evidence>
<dbReference type="EMBL" id="HBIZ01048307">
    <property type="protein sequence ID" value="CAE0778268.1"/>
    <property type="molecule type" value="Transcribed_RNA"/>
</dbReference>
<dbReference type="EMBL" id="HBIZ01048313">
    <property type="protein sequence ID" value="CAE0778274.1"/>
    <property type="molecule type" value="Transcribed_RNA"/>
</dbReference>
<organism evidence="2">
    <name type="scientific">Chrysotila carterae</name>
    <name type="common">Marine alga</name>
    <name type="synonym">Syracosphaera carterae</name>
    <dbReference type="NCBI Taxonomy" id="13221"/>
    <lineage>
        <taxon>Eukaryota</taxon>
        <taxon>Haptista</taxon>
        <taxon>Haptophyta</taxon>
        <taxon>Prymnesiophyceae</taxon>
        <taxon>Isochrysidales</taxon>
        <taxon>Isochrysidaceae</taxon>
        <taxon>Chrysotila</taxon>
    </lineage>
</organism>
<evidence type="ECO:0000313" key="1">
    <source>
        <dbReference type="EMBL" id="CAE0778268.1"/>
    </source>
</evidence>
<dbReference type="EMBL" id="HBIZ01048311">
    <property type="protein sequence ID" value="CAE0778272.1"/>
    <property type="molecule type" value="Transcribed_RNA"/>
</dbReference>